<comment type="caution">
    <text evidence="1">The sequence shown here is derived from an EMBL/GenBank/DDBJ whole genome shotgun (WGS) entry which is preliminary data.</text>
</comment>
<evidence type="ECO:0000313" key="2">
    <source>
        <dbReference type="Proteomes" id="UP000234323"/>
    </source>
</evidence>
<keyword evidence="2" id="KW-1185">Reference proteome</keyword>
<accession>A0A2I1H786</accession>
<reference evidence="1 2" key="1">
    <citation type="submission" date="2015-10" db="EMBL/GenBank/DDBJ databases">
        <title>Genome analyses suggest a sexual origin of heterokaryosis in a supposedly ancient asexual fungus.</title>
        <authorList>
            <person name="Ropars J."/>
            <person name="Sedzielewska K."/>
            <person name="Noel J."/>
            <person name="Charron P."/>
            <person name="Farinelli L."/>
            <person name="Marton T."/>
            <person name="Kruger M."/>
            <person name="Pelin A."/>
            <person name="Brachmann A."/>
            <person name="Corradi N."/>
        </authorList>
    </citation>
    <scope>NUCLEOTIDE SEQUENCE [LARGE SCALE GENOMIC DNA]</scope>
    <source>
        <strain evidence="1 2">A4</strain>
    </source>
</reference>
<sequence length="53" mass="6008">MKKGGSVSLLSSNEVDEIYLAYSVMYSKGLAHYSYDYSHEVQKLSNRLEELSS</sequence>
<dbReference type="Proteomes" id="UP000234323">
    <property type="component" value="Unassembled WGS sequence"/>
</dbReference>
<protein>
    <submittedName>
        <fullName evidence="1">Uncharacterized protein</fullName>
    </submittedName>
</protein>
<gene>
    <name evidence="1" type="ORF">RhiirA4_473710</name>
</gene>
<evidence type="ECO:0000313" key="1">
    <source>
        <dbReference type="EMBL" id="PKY54735.1"/>
    </source>
</evidence>
<dbReference type="AlphaFoldDB" id="A0A2I1H786"/>
<proteinExistence type="predicted"/>
<name>A0A2I1H786_9GLOM</name>
<dbReference type="EMBL" id="LLXI01001674">
    <property type="protein sequence ID" value="PKY54735.1"/>
    <property type="molecule type" value="Genomic_DNA"/>
</dbReference>
<organism evidence="1 2">
    <name type="scientific">Rhizophagus irregularis</name>
    <dbReference type="NCBI Taxonomy" id="588596"/>
    <lineage>
        <taxon>Eukaryota</taxon>
        <taxon>Fungi</taxon>
        <taxon>Fungi incertae sedis</taxon>
        <taxon>Mucoromycota</taxon>
        <taxon>Glomeromycotina</taxon>
        <taxon>Glomeromycetes</taxon>
        <taxon>Glomerales</taxon>
        <taxon>Glomeraceae</taxon>
        <taxon>Rhizophagus</taxon>
    </lineage>
</organism>